<keyword evidence="7" id="KW-0472">Membrane</keyword>
<dbReference type="GO" id="GO:0000981">
    <property type="term" value="F:DNA-binding transcription factor activity, RNA polymerase II-specific"/>
    <property type="evidence" value="ECO:0007669"/>
    <property type="project" value="InterPro"/>
</dbReference>
<evidence type="ECO:0000256" key="5">
    <source>
        <dbReference type="ARBA" id="ARBA00023242"/>
    </source>
</evidence>
<feature type="transmembrane region" description="Helical" evidence="7">
    <location>
        <begin position="1177"/>
        <end position="1195"/>
    </location>
</feature>
<feature type="domain" description="Zn(2)-C6 fungal-type" evidence="8">
    <location>
        <begin position="426"/>
        <end position="452"/>
    </location>
</feature>
<keyword evidence="2" id="KW-0805">Transcription regulation</keyword>
<name>A0A397GEX0_9EURO</name>
<evidence type="ECO:0000256" key="1">
    <source>
        <dbReference type="ARBA" id="ARBA00006247"/>
    </source>
</evidence>
<dbReference type="FunFam" id="3.30.70.360:FF:000004">
    <property type="entry name" value="Peptidase M20 domain-containing protein 2"/>
    <property type="match status" value="1"/>
</dbReference>
<dbReference type="OrthoDB" id="4356994at2759"/>
<dbReference type="Pfam" id="PF07687">
    <property type="entry name" value="M20_dimer"/>
    <property type="match status" value="1"/>
</dbReference>
<dbReference type="Proteomes" id="UP000215289">
    <property type="component" value="Unassembled WGS sequence"/>
</dbReference>
<dbReference type="InterPro" id="IPR017439">
    <property type="entry name" value="Amidohydrolase"/>
</dbReference>
<evidence type="ECO:0000256" key="3">
    <source>
        <dbReference type="ARBA" id="ARBA00023125"/>
    </source>
</evidence>
<feature type="transmembrane region" description="Helical" evidence="7">
    <location>
        <begin position="1013"/>
        <end position="1036"/>
    </location>
</feature>
<dbReference type="SUPFAM" id="SSF57701">
    <property type="entry name" value="Zn2/Cys6 DNA-binding domain"/>
    <property type="match status" value="1"/>
</dbReference>
<keyword evidence="7" id="KW-0812">Transmembrane</keyword>
<dbReference type="NCBIfam" id="TIGR01891">
    <property type="entry name" value="amidohydrolases"/>
    <property type="match status" value="1"/>
</dbReference>
<feature type="transmembrane region" description="Helical" evidence="7">
    <location>
        <begin position="1145"/>
        <end position="1165"/>
    </location>
</feature>
<sequence>MANLTPTIDEIKASIDEVLNNLQTPLRELNREIWSNPETAYQEHKAHDTICAFLEAQGCTVTRHAYGLDTSFEATCGSGGRLINFNAEYDALPGIGHACGHNLITTSSVAAFLALSALLKKYGIPGRTQLLGTPAEENGGGKTKLIEQGAYKGVDISLMAHAGPKKLFPGLDSDGVGGVLMNARKELHCEFTGKSAHAGGNPWDGINALDALVSAYNNVSVLRQQMQPDERVHVAFTETPTVANVIPERTKAFWQVRSPTLKGLNRLMGRVRNCIEAGALSSGCQVDIIEDQLYTDVKINDTLCERYQTHMARYDRKITKSHDKVMTGSSDIGNVSYLVPTLHSMFGIADQEGLYLHHSSFATAAGTDTAHEEAVIVGKSLAMIGWEMLTDEGLFETAKKQWEMAIQAGDSIHVGTERPSLEKCTCRQRKVKCGEERPVCKRCFNLRLNCEWGVPVKRGSKATAAVRRLQPAQSHADSLSPVTSSPGIIPAAYSNTLATLRHPSPGAFAQTAWSFLPPYALATTPLYPSLSVSDLACSNSLVLAEHDQKYFQYFPSSSVVFYYMKAWQWSTFCYLYQGPAASSKVIMRMILALSASDMHRSGLVVRSPGRPTAEDHARYQYGLAVKEFRQLLETPNREVSQAELEMILATMFLMVMYEWQFGHCSRYLQLHLQGVRSLLESHPGLFQIKDVTEVLLSVDAQQPEPSRVSFIPEQFLLWMLYIDVNSRSVGLTGSLYDYVLQSGNPALHPDRLHRCARLWGRCFWGNQYPDQEVSDDMENYRGLELLHESMCLRHKTWQVLVDQTGSKDAKSLFSEMMAIREKYSDLFITAKFAGATSTRRTLNTINMAVTTFYAQVLFHRRILSSTVTATTLHRQALTNIVEICQKQYIADRRLLRRLYWPMLMAVIETDDLVARDWLRQRLHELREYHSEYSWANEIADEVLSRQEMNGQPVDLAEVLRRHLYEQSLYHEPKDDRSLVVKVVAAVFLAIASVTVILRCYVRLFLVKAFGWDDGAMVIALLWYTMFCGCMIGGALYGTGRRFADLTAHQRVTAMEYWWLCEIAYCWASVACKTSVCIFLRRITVKRLHIWILYCVIALTAIAGLAFMLIMLLQCKPITYFWTRTALDPSIQGECISIHVVIAMTYVYSAIAALCDFTVGILPIFMVRKLHMRRQTKIAVIGILSMACIASSAVIIRIPWVRTFADPDFLYATVDIAVWSNIEVGLGISAGSLATLRPLLRLIRGSSTTDDYMSPMPGQSSSRRLGPSRNRDRPVPLGSLDTDAPGRFRPDKLVTTVTTVHAPDSHSPWRGSSENSSEERLNKDQPVAEGRDMALGIHRTFEVTQTSEAKSPSVREHV</sequence>
<dbReference type="PROSITE" id="PS50048">
    <property type="entry name" value="ZN2_CY6_FUNGAL_2"/>
    <property type="match status" value="1"/>
</dbReference>
<comment type="caution">
    <text evidence="9">The sequence shown here is derived from an EMBL/GenBank/DDBJ whole genome shotgun (WGS) entry which is preliminary data.</text>
</comment>
<dbReference type="SUPFAM" id="SSF53187">
    <property type="entry name" value="Zn-dependent exopeptidases"/>
    <property type="match status" value="1"/>
</dbReference>
<dbReference type="CDD" id="cd00067">
    <property type="entry name" value="GAL4"/>
    <property type="match status" value="1"/>
</dbReference>
<dbReference type="InterPro" id="IPR052030">
    <property type="entry name" value="Peptidase_M20/M20A_hydrolases"/>
</dbReference>
<dbReference type="InterPro" id="IPR001138">
    <property type="entry name" value="Zn2Cys6_DnaBD"/>
</dbReference>
<gene>
    <name evidence="9" type="ORF">CFD26_107930</name>
</gene>
<dbReference type="GO" id="GO:0003677">
    <property type="term" value="F:DNA binding"/>
    <property type="evidence" value="ECO:0007669"/>
    <property type="project" value="UniProtKB-KW"/>
</dbReference>
<evidence type="ECO:0000313" key="10">
    <source>
        <dbReference type="Proteomes" id="UP000215289"/>
    </source>
</evidence>
<dbReference type="PANTHER" id="PTHR30575:SF8">
    <property type="entry name" value="PEPTIDASE M20 DOMAIN-CONTAINING PROTEIN 2"/>
    <property type="match status" value="1"/>
</dbReference>
<dbReference type="GO" id="GO:0008270">
    <property type="term" value="F:zinc ion binding"/>
    <property type="evidence" value="ECO:0007669"/>
    <property type="project" value="InterPro"/>
</dbReference>
<reference evidence="9 10" key="1">
    <citation type="submission" date="2018-08" db="EMBL/GenBank/DDBJ databases">
        <title>Draft genome sequences of two Aspergillus turcosus clinical strains isolated from bronchoalveolar lavage fluid: one azole-susceptible and the other azole-resistant.</title>
        <authorList>
            <person name="Parent-Michaud M."/>
            <person name="Dufresne P.J."/>
            <person name="Fournier E."/>
            <person name="Martineau C."/>
            <person name="Moreira S."/>
            <person name="Perkins V."/>
            <person name="De Repentigny L."/>
            <person name="Dufresne S.F."/>
        </authorList>
    </citation>
    <scope>NUCLEOTIDE SEQUENCE [LARGE SCALE GENOMIC DNA]</scope>
    <source>
        <strain evidence="9">HMR AF 1038</strain>
    </source>
</reference>
<feature type="region of interest" description="Disordered" evidence="6">
    <location>
        <begin position="1249"/>
        <end position="1330"/>
    </location>
</feature>
<dbReference type="SUPFAM" id="SSF55031">
    <property type="entry name" value="Bacterial exopeptidase dimerisation domain"/>
    <property type="match status" value="1"/>
</dbReference>
<dbReference type="Gene3D" id="3.40.630.10">
    <property type="entry name" value="Zn peptidases"/>
    <property type="match status" value="1"/>
</dbReference>
<keyword evidence="10" id="KW-1185">Reference proteome</keyword>
<dbReference type="Pfam" id="PF00172">
    <property type="entry name" value="Zn_clus"/>
    <property type="match status" value="1"/>
</dbReference>
<dbReference type="STRING" id="1245748.A0A397GEX0"/>
<dbReference type="InterPro" id="IPR002933">
    <property type="entry name" value="Peptidase_M20"/>
</dbReference>
<feature type="compositionally biased region" description="Polar residues" evidence="6">
    <location>
        <begin position="1249"/>
        <end position="1262"/>
    </location>
</feature>
<evidence type="ECO:0000256" key="7">
    <source>
        <dbReference type="SAM" id="Phobius"/>
    </source>
</evidence>
<evidence type="ECO:0000259" key="8">
    <source>
        <dbReference type="PROSITE" id="PS50048"/>
    </source>
</evidence>
<dbReference type="Gene3D" id="3.30.70.360">
    <property type="match status" value="1"/>
</dbReference>
<evidence type="ECO:0000256" key="2">
    <source>
        <dbReference type="ARBA" id="ARBA00023015"/>
    </source>
</evidence>
<feature type="transmembrane region" description="Helical" evidence="7">
    <location>
        <begin position="978"/>
        <end position="1001"/>
    </location>
</feature>
<protein>
    <recommendedName>
        <fullName evidence="8">Zn(2)-C6 fungal-type domain-containing protein</fullName>
    </recommendedName>
</protein>
<dbReference type="InterPro" id="IPR021858">
    <property type="entry name" value="Fun_TF"/>
</dbReference>
<dbReference type="PANTHER" id="PTHR30575">
    <property type="entry name" value="PEPTIDASE M20"/>
    <property type="match status" value="1"/>
</dbReference>
<dbReference type="EMBL" id="NIDN02000038">
    <property type="protein sequence ID" value="RLL99139.1"/>
    <property type="molecule type" value="Genomic_DNA"/>
</dbReference>
<keyword evidence="4" id="KW-0804">Transcription</keyword>
<dbReference type="Gene3D" id="4.10.240.10">
    <property type="entry name" value="Zn(2)-C6 fungal-type DNA-binding domain"/>
    <property type="match status" value="1"/>
</dbReference>
<dbReference type="Pfam" id="PF11951">
    <property type="entry name" value="Fungal_trans_2"/>
    <property type="match status" value="1"/>
</dbReference>
<accession>A0A397GEX0</accession>
<dbReference type="InterPro" id="IPR036864">
    <property type="entry name" value="Zn2-C6_fun-type_DNA-bd_sf"/>
</dbReference>
<feature type="transmembrane region" description="Helical" evidence="7">
    <location>
        <begin position="1090"/>
        <end position="1112"/>
    </location>
</feature>
<dbReference type="InterPro" id="IPR049326">
    <property type="entry name" value="Rhodopsin_dom_fungi"/>
</dbReference>
<feature type="transmembrane region" description="Helical" evidence="7">
    <location>
        <begin position="1056"/>
        <end position="1078"/>
    </location>
</feature>
<dbReference type="Pfam" id="PF20684">
    <property type="entry name" value="Fung_rhodopsin"/>
    <property type="match status" value="1"/>
</dbReference>
<comment type="similarity">
    <text evidence="1">Belongs to the peptidase M20A family.</text>
</comment>
<evidence type="ECO:0000313" key="9">
    <source>
        <dbReference type="EMBL" id="RLL99139.1"/>
    </source>
</evidence>
<proteinExistence type="inferred from homology"/>
<dbReference type="InterPro" id="IPR036264">
    <property type="entry name" value="Bact_exopeptidase_dim_dom"/>
</dbReference>
<keyword evidence="3" id="KW-0238">DNA-binding</keyword>
<evidence type="ECO:0000256" key="4">
    <source>
        <dbReference type="ARBA" id="ARBA00023163"/>
    </source>
</evidence>
<dbReference type="InterPro" id="IPR011650">
    <property type="entry name" value="Peptidase_M20_dimer"/>
</dbReference>
<evidence type="ECO:0000256" key="6">
    <source>
        <dbReference type="SAM" id="MobiDB-lite"/>
    </source>
</evidence>
<keyword evidence="5" id="KW-0539">Nucleus</keyword>
<dbReference type="CDD" id="cd05672">
    <property type="entry name" value="M20_ACY1L2-like"/>
    <property type="match status" value="1"/>
</dbReference>
<organism evidence="9 10">
    <name type="scientific">Aspergillus turcosus</name>
    <dbReference type="NCBI Taxonomy" id="1245748"/>
    <lineage>
        <taxon>Eukaryota</taxon>
        <taxon>Fungi</taxon>
        <taxon>Dikarya</taxon>
        <taxon>Ascomycota</taxon>
        <taxon>Pezizomycotina</taxon>
        <taxon>Eurotiomycetes</taxon>
        <taxon>Eurotiomycetidae</taxon>
        <taxon>Eurotiales</taxon>
        <taxon>Aspergillaceae</taxon>
        <taxon>Aspergillus</taxon>
        <taxon>Aspergillus subgen. Fumigati</taxon>
    </lineage>
</organism>
<dbReference type="Pfam" id="PF01546">
    <property type="entry name" value="Peptidase_M20"/>
    <property type="match status" value="1"/>
</dbReference>
<keyword evidence="7" id="KW-1133">Transmembrane helix</keyword>
<dbReference type="GO" id="GO:0016805">
    <property type="term" value="F:dipeptidase activity"/>
    <property type="evidence" value="ECO:0007669"/>
    <property type="project" value="TreeGrafter"/>
</dbReference>